<name>A0A7Z0LEM6_9STRE</name>
<evidence type="ECO:0000313" key="2">
    <source>
        <dbReference type="EMBL" id="NYS49965.1"/>
    </source>
</evidence>
<protein>
    <recommendedName>
        <fullName evidence="1">Group II intron maturase-specific domain-containing protein</fullName>
    </recommendedName>
</protein>
<evidence type="ECO:0000313" key="3">
    <source>
        <dbReference type="Proteomes" id="UP000563349"/>
    </source>
</evidence>
<dbReference type="InterPro" id="IPR013597">
    <property type="entry name" value="Mat_intron_G2"/>
</dbReference>
<dbReference type="Pfam" id="PF08388">
    <property type="entry name" value="GIIM"/>
    <property type="match status" value="1"/>
</dbReference>
<feature type="domain" description="Group II intron maturase-specific" evidence="1">
    <location>
        <begin position="44"/>
        <end position="84"/>
    </location>
</feature>
<dbReference type="Proteomes" id="UP000563349">
    <property type="component" value="Unassembled WGS sequence"/>
</dbReference>
<proteinExistence type="predicted"/>
<feature type="non-terminal residue" evidence="2">
    <location>
        <position position="84"/>
    </location>
</feature>
<gene>
    <name evidence="2" type="ORF">HZY93_08720</name>
</gene>
<keyword evidence="3" id="KW-1185">Reference proteome</keyword>
<comment type="caution">
    <text evidence="2">The sequence shown here is derived from an EMBL/GenBank/DDBJ whole genome shotgun (WGS) entry which is preliminary data.</text>
</comment>
<accession>A0A7Z0LEM6</accession>
<organism evidence="2 3">
    <name type="scientific">Streptococcus danieliae</name>
    <dbReference type="NCBI Taxonomy" id="747656"/>
    <lineage>
        <taxon>Bacteria</taxon>
        <taxon>Bacillati</taxon>
        <taxon>Bacillota</taxon>
        <taxon>Bacilli</taxon>
        <taxon>Lactobacillales</taxon>
        <taxon>Streptococcaceae</taxon>
        <taxon>Streptococcus</taxon>
    </lineage>
</organism>
<evidence type="ECO:0000259" key="1">
    <source>
        <dbReference type="Pfam" id="PF08388"/>
    </source>
</evidence>
<dbReference type="AlphaFoldDB" id="A0A7Z0LEM6"/>
<reference evidence="2 3" key="1">
    <citation type="submission" date="2020-07" db="EMBL/GenBank/DDBJ databases">
        <title>MOT database genomes.</title>
        <authorList>
            <person name="Joseph S."/>
            <person name="Aduse-Opoku J."/>
            <person name="Hashim A."/>
            <person name="Wade W."/>
            <person name="Curtis M."/>
        </authorList>
    </citation>
    <scope>NUCLEOTIDE SEQUENCE [LARGE SCALE GENOMIC DNA]</scope>
    <source>
        <strain evidence="2 3">CCW311</strain>
    </source>
</reference>
<feature type="non-terminal residue" evidence="2">
    <location>
        <position position="1"/>
    </location>
</feature>
<sequence length="84" mass="10082">RGLFTMGKTNTRALSLKKPPRFKASCLQSWRFFDIPCYWALTIDLTTRIERLNWVIRGWVNYFSLGNMKTILTQIDERLRTRIR</sequence>
<dbReference type="EMBL" id="JACBYG010000389">
    <property type="protein sequence ID" value="NYS49965.1"/>
    <property type="molecule type" value="Genomic_DNA"/>
</dbReference>